<evidence type="ECO:0008006" key="4">
    <source>
        <dbReference type="Google" id="ProtNLM"/>
    </source>
</evidence>
<reference evidence="2" key="1">
    <citation type="journal article" date="2021" name="Sci. Rep.">
        <title>Diploid genomic architecture of Nitzschia inconspicua, an elite biomass production diatom.</title>
        <authorList>
            <person name="Oliver A."/>
            <person name="Podell S."/>
            <person name="Pinowska A."/>
            <person name="Traller J.C."/>
            <person name="Smith S.R."/>
            <person name="McClure R."/>
            <person name="Beliaev A."/>
            <person name="Bohutskyi P."/>
            <person name="Hill E.A."/>
            <person name="Rabines A."/>
            <person name="Zheng H."/>
            <person name="Allen L.Z."/>
            <person name="Kuo A."/>
            <person name="Grigoriev I.V."/>
            <person name="Allen A.E."/>
            <person name="Hazlebeck D."/>
            <person name="Allen E.E."/>
        </authorList>
    </citation>
    <scope>NUCLEOTIDE SEQUENCE</scope>
    <source>
        <strain evidence="2">Hildebrandi</strain>
    </source>
</reference>
<comment type="caution">
    <text evidence="2">The sequence shown here is derived from an EMBL/GenBank/DDBJ whole genome shotgun (WGS) entry which is preliminary data.</text>
</comment>
<gene>
    <name evidence="2" type="ORF">IV203_010625</name>
</gene>
<evidence type="ECO:0000313" key="2">
    <source>
        <dbReference type="EMBL" id="KAG7351265.1"/>
    </source>
</evidence>
<dbReference type="Proteomes" id="UP000693970">
    <property type="component" value="Unassembled WGS sequence"/>
</dbReference>
<dbReference type="AlphaFoldDB" id="A0A9K3PKX7"/>
<protein>
    <recommendedName>
        <fullName evidence="4">Adhesin domain-containing protein</fullName>
    </recommendedName>
</protein>
<dbReference type="EMBL" id="JAGRRH010000018">
    <property type="protein sequence ID" value="KAG7351265.1"/>
    <property type="molecule type" value="Genomic_DNA"/>
</dbReference>
<keyword evidence="3" id="KW-1185">Reference proteome</keyword>
<accession>A0A9K3PKX7</accession>
<proteinExistence type="predicted"/>
<reference evidence="2" key="2">
    <citation type="submission" date="2021-04" db="EMBL/GenBank/DDBJ databases">
        <authorList>
            <person name="Podell S."/>
        </authorList>
    </citation>
    <scope>NUCLEOTIDE SEQUENCE</scope>
    <source>
        <strain evidence="2">Hildebrandi</strain>
    </source>
</reference>
<organism evidence="2 3">
    <name type="scientific">Nitzschia inconspicua</name>
    <dbReference type="NCBI Taxonomy" id="303405"/>
    <lineage>
        <taxon>Eukaryota</taxon>
        <taxon>Sar</taxon>
        <taxon>Stramenopiles</taxon>
        <taxon>Ochrophyta</taxon>
        <taxon>Bacillariophyta</taxon>
        <taxon>Bacillariophyceae</taxon>
        <taxon>Bacillariophycidae</taxon>
        <taxon>Bacillariales</taxon>
        <taxon>Bacillariaceae</taxon>
        <taxon>Nitzschia</taxon>
    </lineage>
</organism>
<evidence type="ECO:0000256" key="1">
    <source>
        <dbReference type="SAM" id="MobiDB-lite"/>
    </source>
</evidence>
<dbReference type="OrthoDB" id="78128at2759"/>
<evidence type="ECO:0000313" key="3">
    <source>
        <dbReference type="Proteomes" id="UP000693970"/>
    </source>
</evidence>
<feature type="region of interest" description="Disordered" evidence="1">
    <location>
        <begin position="577"/>
        <end position="599"/>
    </location>
</feature>
<feature type="region of interest" description="Disordered" evidence="1">
    <location>
        <begin position="489"/>
        <end position="515"/>
    </location>
</feature>
<sequence length="599" mass="66833">MSNLSHSAWRRWASYPLSYLQQGSTLSIRSMAPHTNLLIRPQWRNDGCLSFDQRYHNKEMRNDDNILPWNLYVSKEQDKITSMGRPEAQISILLSLENDVNMTQEDHAEVTQSIPIEEEKIKEDDVHASGQQNHDLDGNPNLTIDVPEKLNLECELPHGGSIRIQDKIEGDVRLWTSSGSVHVKKLRGHAIDIVASRIFASHLLESQSLQLAVPDDGRIRVKRIHASDMEIHVGTDKVQQQHNDDNDATESYNVLLYDDDDAGASCDISALYITGDAKVNVRQNANSLKLPARPQRQAVRIKSHHGHIYVESDTSIPTVKNAMTGEYLPAVDLGGVNGSCEVLINYKSQGDDVAAQDNDSEATTACHVHFDSIVPDSVSVIQSEWSNVHVTVDRKVEADVRLLSPSVGISNVDVETLLLEDNEDGSLADEVPRMLQYLDNLENRKSDPIQEKRIHILTKAFSERERPEVGPLEHGCEFVDGWVENTTSEPDSRFDRKLRGISSGERSSPGGGKIRLEGAYNQALHGFQKGEKASASKSVTSFARPLLAVVAPGKIILETLSWMGNIARRYGIVDESRDSKDLGRQATRRKRLSDESLER</sequence>
<name>A0A9K3PKX7_9STRA</name>